<feature type="region of interest" description="Disordered" evidence="1">
    <location>
        <begin position="63"/>
        <end position="86"/>
    </location>
</feature>
<dbReference type="PANTHER" id="PTHR45982">
    <property type="entry name" value="REGULATOR OF CHROMOSOME CONDENSATION"/>
    <property type="match status" value="1"/>
</dbReference>
<organism evidence="3">
    <name type="scientific">Sorangium cellulosum</name>
    <name type="common">Polyangium cellulosum</name>
    <dbReference type="NCBI Taxonomy" id="56"/>
    <lineage>
        <taxon>Bacteria</taxon>
        <taxon>Pseudomonadati</taxon>
        <taxon>Myxococcota</taxon>
        <taxon>Polyangia</taxon>
        <taxon>Polyangiales</taxon>
        <taxon>Polyangiaceae</taxon>
        <taxon>Sorangium</taxon>
    </lineage>
</organism>
<feature type="chain" id="PRO_5018749073" evidence="2">
    <location>
        <begin position="21"/>
        <end position="402"/>
    </location>
</feature>
<dbReference type="InterPro" id="IPR000408">
    <property type="entry name" value="Reg_chr_condens"/>
</dbReference>
<dbReference type="GO" id="GO:0005085">
    <property type="term" value="F:guanyl-nucleotide exchange factor activity"/>
    <property type="evidence" value="ECO:0007669"/>
    <property type="project" value="TreeGrafter"/>
</dbReference>
<dbReference type="Gene3D" id="2.130.10.30">
    <property type="entry name" value="Regulator of chromosome condensation 1/beta-lactamase-inhibitor protein II"/>
    <property type="match status" value="2"/>
</dbReference>
<protein>
    <submittedName>
        <fullName evidence="3">Regulator of chromosome condensation RCC1</fullName>
    </submittedName>
</protein>
<feature type="signal peptide" evidence="2">
    <location>
        <begin position="1"/>
        <end position="20"/>
    </location>
</feature>
<dbReference type="SUPFAM" id="SSF50985">
    <property type="entry name" value="RCC1/BLIP-II"/>
    <property type="match status" value="1"/>
</dbReference>
<dbReference type="AlphaFoldDB" id="A0A3Q8I2P2"/>
<feature type="compositionally biased region" description="Low complexity" evidence="1">
    <location>
        <begin position="71"/>
        <end position="86"/>
    </location>
</feature>
<accession>A0A3Q8I2P2</accession>
<evidence type="ECO:0000313" key="3">
    <source>
        <dbReference type="EMBL" id="AYM53103.1"/>
    </source>
</evidence>
<evidence type="ECO:0000256" key="1">
    <source>
        <dbReference type="SAM" id="MobiDB-lite"/>
    </source>
</evidence>
<proteinExistence type="predicted"/>
<dbReference type="InterPro" id="IPR051553">
    <property type="entry name" value="Ran_GTPase-activating"/>
</dbReference>
<keyword evidence="2" id="KW-0732">Signal</keyword>
<reference evidence="3" key="1">
    <citation type="journal article" date="2018" name="J. Ind. Microbiol. Biotechnol.">
        <title>Genome mining reveals uncommon alkylpyrones as type III PKS products from myxobacteria.</title>
        <authorList>
            <person name="Hug J.J."/>
            <person name="Panter F."/>
            <person name="Krug D."/>
            <person name="Muller R."/>
        </authorList>
    </citation>
    <scope>NUCLEOTIDE SEQUENCE</scope>
    <source>
        <strain evidence="3">So ce377</strain>
    </source>
</reference>
<dbReference type="EMBL" id="MH908894">
    <property type="protein sequence ID" value="AYM53103.1"/>
    <property type="molecule type" value="Genomic_DNA"/>
</dbReference>
<sequence>MPRSIVAPFLYAVALPAVLAACGYVEIAPYGTSGGSGGGAAGAGSGGGAAGAGSGGGAAVTGTGGAGAGGEDASSTGSTSTSTGPAPAPSCAAAECAVRIAEGTPNCAITASGKVFCWWRGVFRQERLAGPVERPGLGDVVAASNHLMHMCFLHADGRVSCQGSDINGPLLLGSIPEEEISEVPVVLPELEGVVQLSVGHEHACGVLGSGNVLCWGDPFSPLLGVEGAGRMEAPVPVTVTGVDDAVQVGASLTHTCALRGTGDVVCWGRLTTGETTDTAVRVEGVEGAVEIAAGWSNDCARLATGKVVCWGSDGSSSHAEPVEVPGLDDAIQVSAGYYRYCALRQGGRVVCWRFSARMTLEAIDIPEAVHVTAGYKEACAALASGEVACWPTSNRDVYVFGL</sequence>
<dbReference type="GO" id="GO:0005737">
    <property type="term" value="C:cytoplasm"/>
    <property type="evidence" value="ECO:0007669"/>
    <property type="project" value="TreeGrafter"/>
</dbReference>
<dbReference type="InterPro" id="IPR009091">
    <property type="entry name" value="RCC1/BLIP-II"/>
</dbReference>
<name>A0A3Q8I2P2_SORCE</name>
<dbReference type="PANTHER" id="PTHR45982:SF1">
    <property type="entry name" value="REGULATOR OF CHROMOSOME CONDENSATION"/>
    <property type="match status" value="1"/>
</dbReference>
<dbReference type="Pfam" id="PF13540">
    <property type="entry name" value="RCC1_2"/>
    <property type="match status" value="3"/>
</dbReference>
<evidence type="ECO:0000256" key="2">
    <source>
        <dbReference type="SAM" id="SignalP"/>
    </source>
</evidence>
<dbReference type="PROSITE" id="PS50012">
    <property type="entry name" value="RCC1_3"/>
    <property type="match status" value="1"/>
</dbReference>
<dbReference type="PROSITE" id="PS51257">
    <property type="entry name" value="PROKAR_LIPOPROTEIN"/>
    <property type="match status" value="1"/>
</dbReference>